<name>A0A1G8WGX3_9STAP</name>
<accession>A0A1G8WGX3</accession>
<dbReference type="Proteomes" id="UP000242700">
    <property type="component" value="Unassembled WGS sequence"/>
</dbReference>
<organism evidence="1 2">
    <name type="scientific">Jeotgalicoccus aerolatus</name>
    <dbReference type="NCBI Taxonomy" id="709510"/>
    <lineage>
        <taxon>Bacteria</taxon>
        <taxon>Bacillati</taxon>
        <taxon>Bacillota</taxon>
        <taxon>Bacilli</taxon>
        <taxon>Bacillales</taxon>
        <taxon>Staphylococcaceae</taxon>
        <taxon>Jeotgalicoccus</taxon>
    </lineage>
</organism>
<proteinExistence type="predicted"/>
<evidence type="ECO:0000313" key="2">
    <source>
        <dbReference type="Proteomes" id="UP000242700"/>
    </source>
</evidence>
<gene>
    <name evidence="1" type="ORF">SAMN05216187_102249</name>
</gene>
<protein>
    <submittedName>
        <fullName evidence="1">Uncharacterized protein</fullName>
    </submittedName>
</protein>
<reference evidence="2" key="1">
    <citation type="submission" date="2016-10" db="EMBL/GenBank/DDBJ databases">
        <authorList>
            <person name="Varghese N."/>
            <person name="Submissions S."/>
        </authorList>
    </citation>
    <scope>NUCLEOTIDE SEQUENCE [LARGE SCALE GENOMIC DNA]</scope>
    <source>
        <strain evidence="2">CGMCC 1.8911</strain>
    </source>
</reference>
<evidence type="ECO:0000313" key="1">
    <source>
        <dbReference type="EMBL" id="SDJ77532.1"/>
    </source>
</evidence>
<dbReference type="EMBL" id="FNFI01000002">
    <property type="protein sequence ID" value="SDJ77532.1"/>
    <property type="molecule type" value="Genomic_DNA"/>
</dbReference>
<dbReference type="AlphaFoldDB" id="A0A1G8WGX3"/>
<sequence>MLKEHKDKIRMFTYAAVDNSKEIQNRTQASYDIDRVILEKMKDNLDLNHEFYFFKNNKYQLSEEVSRAVSKNVFRSHGKFLVPYYMQSFPKEKSLHIRANLLEIGRSYLISPTTANSIESINDSYVLYVLGKYKGNTDDIDDLKEYTNKMNEEYYSFDSFDYQLLDLAFWGSRMGRWHAEIVNETDVAFQSYIPYNMRALIDISLSFSYDVRKSIKFFRDLINRNYPVLNFFGYNRFDNLYEQMQEAGNTMRNPYSRFKDNIFNRYNIYDNENKVLKEIINYNNTIYIDRNSLRKGNYSQLDLIFSKENGHAHLTLNSPYSSKNRGTLSYSIYVNDELYLEEDMNIWRYTNDITIFNLKSNDKISIRVNISKNLKGISWESASKVILKSYEEYQTKQKISKKITATSPASKIFV</sequence>